<evidence type="ECO:0000256" key="1">
    <source>
        <dbReference type="ARBA" id="ARBA00004370"/>
    </source>
</evidence>
<keyword evidence="3" id="KW-0472">Membrane</keyword>
<dbReference type="GO" id="GO:0046677">
    <property type="term" value="P:response to antibiotic"/>
    <property type="evidence" value="ECO:0007669"/>
    <property type="project" value="InterPro"/>
</dbReference>
<dbReference type="InterPro" id="IPR012338">
    <property type="entry name" value="Beta-lactam/transpept-like"/>
</dbReference>
<comment type="similarity">
    <text evidence="2">Belongs to the transpeptidase family.</text>
</comment>
<evidence type="ECO:0000256" key="3">
    <source>
        <dbReference type="ARBA" id="ARBA00023136"/>
    </source>
</evidence>
<dbReference type="InterPro" id="IPR036138">
    <property type="entry name" value="PBP_dimer_sf"/>
</dbReference>
<feature type="signal peptide" evidence="4">
    <location>
        <begin position="1"/>
        <end position="29"/>
    </location>
</feature>
<dbReference type="GO" id="GO:0008658">
    <property type="term" value="F:penicillin binding"/>
    <property type="evidence" value="ECO:0007669"/>
    <property type="project" value="InterPro"/>
</dbReference>
<comment type="subcellular location">
    <subcellularLocation>
        <location evidence="1">Membrane</location>
    </subcellularLocation>
</comment>
<dbReference type="GO" id="GO:0071972">
    <property type="term" value="F:peptidoglycan L,D-transpeptidase activity"/>
    <property type="evidence" value="ECO:0007669"/>
    <property type="project" value="TreeGrafter"/>
</dbReference>
<accession>A0A6L9G0H3</accession>
<dbReference type="SUPFAM" id="SSF56519">
    <property type="entry name" value="Penicillin binding protein dimerisation domain"/>
    <property type="match status" value="1"/>
</dbReference>
<organism evidence="8 9">
    <name type="scientific">Glutamicibacter soli</name>
    <dbReference type="NCBI Taxonomy" id="453836"/>
    <lineage>
        <taxon>Bacteria</taxon>
        <taxon>Bacillati</taxon>
        <taxon>Actinomycetota</taxon>
        <taxon>Actinomycetes</taxon>
        <taxon>Micrococcales</taxon>
        <taxon>Micrococcaceae</taxon>
        <taxon>Glutamicibacter</taxon>
    </lineage>
</organism>
<evidence type="ECO:0000259" key="5">
    <source>
        <dbReference type="Pfam" id="PF00905"/>
    </source>
</evidence>
<feature type="domain" description="Penicillin-binding protein transpeptidase" evidence="5">
    <location>
        <begin position="358"/>
        <end position="632"/>
    </location>
</feature>
<name>A0A6L9G0H3_9MICC</name>
<dbReference type="Gene3D" id="3.90.1310.10">
    <property type="entry name" value="Penicillin-binding protein 2a (Domain 2)"/>
    <property type="match status" value="1"/>
</dbReference>
<dbReference type="AlphaFoldDB" id="A0A6L9G0H3"/>
<evidence type="ECO:0000259" key="7">
    <source>
        <dbReference type="Pfam" id="PF05223"/>
    </source>
</evidence>
<dbReference type="InterPro" id="IPR001460">
    <property type="entry name" value="PCN-bd_Tpept"/>
</dbReference>
<dbReference type="Proteomes" id="UP000477543">
    <property type="component" value="Unassembled WGS sequence"/>
</dbReference>
<feature type="domain" description="NTF2-like N-terminal transpeptidase" evidence="7">
    <location>
        <begin position="31"/>
        <end position="147"/>
    </location>
</feature>
<keyword evidence="4" id="KW-0732">Signal</keyword>
<evidence type="ECO:0000256" key="2">
    <source>
        <dbReference type="ARBA" id="ARBA00007171"/>
    </source>
</evidence>
<dbReference type="InterPro" id="IPR050515">
    <property type="entry name" value="Beta-lactam/transpept"/>
</dbReference>
<comment type="caution">
    <text evidence="8">The sequence shown here is derived from an EMBL/GenBank/DDBJ whole genome shotgun (WGS) entry which is preliminary data.</text>
</comment>
<dbReference type="GO" id="GO:0005886">
    <property type="term" value="C:plasma membrane"/>
    <property type="evidence" value="ECO:0007669"/>
    <property type="project" value="TreeGrafter"/>
</dbReference>
<evidence type="ECO:0000313" key="9">
    <source>
        <dbReference type="Proteomes" id="UP000477543"/>
    </source>
</evidence>
<reference evidence="8 9" key="1">
    <citation type="submission" date="2020-01" db="EMBL/GenBank/DDBJ databases">
        <title>Glutamicibacter soli M275.</title>
        <authorList>
            <person name="Meng X."/>
        </authorList>
    </citation>
    <scope>NUCLEOTIDE SEQUENCE [LARGE SCALE GENOMIC DNA]</scope>
    <source>
        <strain evidence="8 9">M275</strain>
    </source>
</reference>
<dbReference type="InterPro" id="IPR005311">
    <property type="entry name" value="PBP_dimer"/>
</dbReference>
<proteinExistence type="inferred from homology"/>
<dbReference type="RefSeq" id="WP_161447723.1">
    <property type="nucleotide sequence ID" value="NZ_WYDN01000003.1"/>
</dbReference>
<gene>
    <name evidence="8" type="ORF">GT020_04665</name>
</gene>
<dbReference type="PROSITE" id="PS51257">
    <property type="entry name" value="PROKAR_LIPOPROTEIN"/>
    <property type="match status" value="1"/>
</dbReference>
<dbReference type="PANTHER" id="PTHR30627:SF24">
    <property type="entry name" value="PENICILLIN-BINDING PROTEIN 4B"/>
    <property type="match status" value="1"/>
</dbReference>
<sequence length="638" mass="65552">MSALRRKVIALSVASLVAGTLSACSSAPADPAPSADALAAALNSGDFSGVAFSNSDAAAAAATLDTAFGKLDDIKRTSTVSSVATDDQKQDGVTTATATIQTVWDVDETETDLSYQTQAVWQYDDEGKSWQLRFDPSILAPDMAEGDFLAARFEPGQRGNITDGEDKNIVTERPVINVGIDKTRATSDEWASSAKALAKLVDIDEDAFVAKVKAAGEKAWVQAIVLRDDATREVTDEQIAKIPGAVGQADQIPLAPTRSFARPLLGSVGEATAEIIEKSEGKIHAGDQVGLSGLQATYNDTLSGTAGVTISRYNAAKEAQSELFSSNPVDGKDVQLTLDQDLQKEADDLLQEAESNSAIVVIRPSDGAVLAASSGPVSSGLNTSLQGKYAPGSSFKVISALAMLRDGASASTKFDCKATTVIDGKTFKNFDGYPASALGKIPLSEAIAQSCNTVFVDEGEKIGGTKLAEAAAALGLTGEDGTGAGAVLGSVPTDSTGTEQAANMIGQGVVEASPLGMATVAASVQAKQTVSPKLVISPEPKAPETAKSKLTEEEASELATMMAAVVDHGTLKDLKGTGTGKIIGKSGTAEYDSERNAHAWAIAAQGDIAIAAFVEDGNGGAQTAGPLVKDMLKAASKE</sequence>
<dbReference type="GO" id="GO:0071555">
    <property type="term" value="P:cell wall organization"/>
    <property type="evidence" value="ECO:0007669"/>
    <property type="project" value="TreeGrafter"/>
</dbReference>
<evidence type="ECO:0000256" key="4">
    <source>
        <dbReference type="SAM" id="SignalP"/>
    </source>
</evidence>
<dbReference type="Pfam" id="PF03717">
    <property type="entry name" value="PBP_dimer"/>
    <property type="match status" value="1"/>
</dbReference>
<dbReference type="Gene3D" id="3.40.710.10">
    <property type="entry name" value="DD-peptidase/beta-lactamase superfamily"/>
    <property type="match status" value="1"/>
</dbReference>
<evidence type="ECO:0000259" key="6">
    <source>
        <dbReference type="Pfam" id="PF03717"/>
    </source>
</evidence>
<dbReference type="PANTHER" id="PTHR30627">
    <property type="entry name" value="PEPTIDOGLYCAN D,D-TRANSPEPTIDASE"/>
    <property type="match status" value="1"/>
</dbReference>
<dbReference type="SUPFAM" id="SSF56601">
    <property type="entry name" value="beta-lactamase/transpeptidase-like"/>
    <property type="match status" value="1"/>
</dbReference>
<feature type="domain" description="Penicillin-binding protein dimerisation" evidence="6">
    <location>
        <begin position="155"/>
        <end position="316"/>
    </location>
</feature>
<dbReference type="Pfam" id="PF05223">
    <property type="entry name" value="MecA_N"/>
    <property type="match status" value="1"/>
</dbReference>
<feature type="chain" id="PRO_5026879972" evidence="4">
    <location>
        <begin position="30"/>
        <end position="638"/>
    </location>
</feature>
<dbReference type="Pfam" id="PF00905">
    <property type="entry name" value="Transpeptidase"/>
    <property type="match status" value="1"/>
</dbReference>
<protein>
    <submittedName>
        <fullName evidence="8">Penicillin-binding protein</fullName>
    </submittedName>
</protein>
<dbReference type="InterPro" id="IPR007887">
    <property type="entry name" value="MecA_N"/>
</dbReference>
<dbReference type="EMBL" id="WYDN01000003">
    <property type="protein sequence ID" value="NAZ15362.1"/>
    <property type="molecule type" value="Genomic_DNA"/>
</dbReference>
<evidence type="ECO:0000313" key="8">
    <source>
        <dbReference type="EMBL" id="NAZ15362.1"/>
    </source>
</evidence>